<gene>
    <name evidence="1" type="ORF">C8J55DRAFT_606066</name>
</gene>
<organism evidence="1 2">
    <name type="scientific">Lentinula lateritia</name>
    <dbReference type="NCBI Taxonomy" id="40482"/>
    <lineage>
        <taxon>Eukaryota</taxon>
        <taxon>Fungi</taxon>
        <taxon>Dikarya</taxon>
        <taxon>Basidiomycota</taxon>
        <taxon>Agaricomycotina</taxon>
        <taxon>Agaricomycetes</taxon>
        <taxon>Agaricomycetidae</taxon>
        <taxon>Agaricales</taxon>
        <taxon>Marasmiineae</taxon>
        <taxon>Omphalotaceae</taxon>
        <taxon>Lentinula</taxon>
    </lineage>
</organism>
<accession>A0A9W9DNV8</accession>
<dbReference type="AlphaFoldDB" id="A0A9W9DNV8"/>
<comment type="caution">
    <text evidence="1">The sequence shown here is derived from an EMBL/GenBank/DDBJ whole genome shotgun (WGS) entry which is preliminary data.</text>
</comment>
<reference evidence="1" key="1">
    <citation type="submission" date="2022-08" db="EMBL/GenBank/DDBJ databases">
        <authorList>
            <consortium name="DOE Joint Genome Institute"/>
            <person name="Min B."/>
            <person name="Riley R."/>
            <person name="Sierra-Patev S."/>
            <person name="Naranjo-Ortiz M."/>
            <person name="Looney B."/>
            <person name="Konkel Z."/>
            <person name="Slot J.C."/>
            <person name="Sakamoto Y."/>
            <person name="Steenwyk J.L."/>
            <person name="Rokas A."/>
            <person name="Carro J."/>
            <person name="Camarero S."/>
            <person name="Ferreira P."/>
            <person name="Molpeceres G."/>
            <person name="Ruiz-Duenas F.J."/>
            <person name="Serrano A."/>
            <person name="Henrissat B."/>
            <person name="Drula E."/>
            <person name="Hughes K.W."/>
            <person name="Mata J.L."/>
            <person name="Ishikawa N.K."/>
            <person name="Vargas-Isla R."/>
            <person name="Ushijima S."/>
            <person name="Smith C.A."/>
            <person name="Ahrendt S."/>
            <person name="Andreopoulos W."/>
            <person name="He G."/>
            <person name="Labutti K."/>
            <person name="Lipzen A."/>
            <person name="Ng V."/>
            <person name="Sandor L."/>
            <person name="Barry K."/>
            <person name="Martinez A.T."/>
            <person name="Xiao Y."/>
            <person name="Gibbons J.G."/>
            <person name="Terashima K."/>
            <person name="Hibbett D.S."/>
            <person name="Grigoriev I.V."/>
        </authorList>
    </citation>
    <scope>NUCLEOTIDE SEQUENCE</scope>
    <source>
        <strain evidence="1">Sp2 HRB7682 ss15</strain>
    </source>
</reference>
<protein>
    <submittedName>
        <fullName evidence="1">Uncharacterized protein</fullName>
    </submittedName>
</protein>
<evidence type="ECO:0000313" key="2">
    <source>
        <dbReference type="Proteomes" id="UP001150238"/>
    </source>
</evidence>
<dbReference type="EMBL" id="JANVFS010000016">
    <property type="protein sequence ID" value="KAJ4479510.1"/>
    <property type="molecule type" value="Genomic_DNA"/>
</dbReference>
<dbReference type="Proteomes" id="UP001150238">
    <property type="component" value="Unassembled WGS sequence"/>
</dbReference>
<evidence type="ECO:0000313" key="1">
    <source>
        <dbReference type="EMBL" id="KAJ4479510.1"/>
    </source>
</evidence>
<reference evidence="1" key="2">
    <citation type="journal article" date="2023" name="Proc. Natl. Acad. Sci. U.S.A.">
        <title>A global phylogenomic analysis of the shiitake genus Lentinula.</title>
        <authorList>
            <person name="Sierra-Patev S."/>
            <person name="Min B."/>
            <person name="Naranjo-Ortiz M."/>
            <person name="Looney B."/>
            <person name="Konkel Z."/>
            <person name="Slot J.C."/>
            <person name="Sakamoto Y."/>
            <person name="Steenwyk J.L."/>
            <person name="Rokas A."/>
            <person name="Carro J."/>
            <person name="Camarero S."/>
            <person name="Ferreira P."/>
            <person name="Molpeceres G."/>
            <person name="Ruiz-Duenas F.J."/>
            <person name="Serrano A."/>
            <person name="Henrissat B."/>
            <person name="Drula E."/>
            <person name="Hughes K.W."/>
            <person name="Mata J.L."/>
            <person name="Ishikawa N.K."/>
            <person name="Vargas-Isla R."/>
            <person name="Ushijima S."/>
            <person name="Smith C.A."/>
            <person name="Donoghue J."/>
            <person name="Ahrendt S."/>
            <person name="Andreopoulos W."/>
            <person name="He G."/>
            <person name="LaButti K."/>
            <person name="Lipzen A."/>
            <person name="Ng V."/>
            <person name="Riley R."/>
            <person name="Sandor L."/>
            <person name="Barry K."/>
            <person name="Martinez A.T."/>
            <person name="Xiao Y."/>
            <person name="Gibbons J.G."/>
            <person name="Terashima K."/>
            <person name="Grigoriev I.V."/>
            <person name="Hibbett D."/>
        </authorList>
    </citation>
    <scope>NUCLEOTIDE SEQUENCE</scope>
    <source>
        <strain evidence="1">Sp2 HRB7682 ss15</strain>
    </source>
</reference>
<name>A0A9W9DNV8_9AGAR</name>
<sequence>MYRHCFHLSQLMTPTEEERIYETMFCPRPTPDEVLDWVKEHAKIILTPGKDVPAKYCID</sequence>
<proteinExistence type="predicted"/>